<dbReference type="UniPathway" id="UPA00360">
    <property type="reaction ID" value="UER00485"/>
</dbReference>
<evidence type="ECO:0000256" key="1">
    <source>
        <dbReference type="ARBA" id="ARBA00022475"/>
    </source>
</evidence>
<dbReference type="STRING" id="1085623.GNIT_2578"/>
<gene>
    <name evidence="11" type="primary">htrB</name>
    <name evidence="9" type="synonym">lpxL</name>
    <name evidence="11" type="ordered locus">GNIT_2578</name>
</gene>
<dbReference type="KEGG" id="gni:GNIT_2578"/>
<dbReference type="eggNOG" id="COG1560">
    <property type="taxonomic scope" value="Bacteria"/>
</dbReference>
<dbReference type="NCBIfam" id="TIGR02207">
    <property type="entry name" value="lipid_A_htrB"/>
    <property type="match status" value="1"/>
</dbReference>
<keyword evidence="1 9" id="KW-1003">Cell membrane</keyword>
<dbReference type="AlphaFoldDB" id="G4QI61"/>
<dbReference type="HOGENOM" id="CLU_049421_1_1_6"/>
<dbReference type="PANTHER" id="PTHR30606">
    <property type="entry name" value="LIPID A BIOSYNTHESIS LAUROYL ACYLTRANSFERASE"/>
    <property type="match status" value="1"/>
</dbReference>
<dbReference type="InterPro" id="IPR011920">
    <property type="entry name" value="Lipid_A_LpxL_LpxP"/>
</dbReference>
<feature type="transmembrane region" description="Helical" evidence="9">
    <location>
        <begin position="72"/>
        <end position="92"/>
    </location>
</feature>
<sequence>MDTPETNNKNNNYAKGAVNAEQSVVVSEHTTANEQDAAAASQKSPKSAKPYKPVKTVMAPRFTAAFFHPKYWGVWFGAALLYIVTWLPLSIIKLLARVIAKLITVFVPKRIQIARRNLELCYPQWSVQKREKVLKDNIFRTSMGLFETGMGWWWPEWRVRRHAEVEGLENALKVLESGKGVFGLTLHNVNLEIGCRIIGYAYPCIAFYRKHNNPLIDYMQYHGRNRSNKYMIDKRNAKALIQAMNENEFCLYFPDQDYGKNTSIFVPFGGVEQTATTTATLMFANRANCIPLMVVSQYSKKGYKVKIGTPIEYLADKNQELALTKLNEDVLAIVNQQPDSYLWMHKRFKTRPENAPESLYK</sequence>
<protein>
    <recommendedName>
        <fullName evidence="9">Lipid A biosynthesis acyltransferase</fullName>
        <ecNumber evidence="9">2.3.1.241</ecNumber>
    </recommendedName>
    <alternativeName>
        <fullName evidence="9">Kdo(2)-lipid IV(A) acyltransferase</fullName>
    </alternativeName>
</protein>
<feature type="short sequence motif" description="HXXXXD motif" evidence="9">
    <location>
        <begin position="187"/>
        <end position="192"/>
    </location>
</feature>
<keyword evidence="7 9" id="KW-0472">Membrane</keyword>
<feature type="region of interest" description="Disordered" evidence="10">
    <location>
        <begin position="27"/>
        <end position="50"/>
    </location>
</feature>
<comment type="catalytic activity">
    <reaction evidence="9">
        <text>an alpha-Kdo-(2-&gt;4)-alpha-Kdo-(2-&gt;6)-lipid IVA + a fatty acyl-[ACP] = an alpha-Kdo-(2-&gt;4)-alpha-Kdo-(2-&gt;6)-(acyl)-lipid IVA + holo-[ACP]</text>
        <dbReference type="Rhea" id="RHEA:69396"/>
        <dbReference type="Rhea" id="RHEA-COMP:9685"/>
        <dbReference type="Rhea" id="RHEA-COMP:14125"/>
        <dbReference type="ChEBI" id="CHEBI:64479"/>
        <dbReference type="ChEBI" id="CHEBI:138651"/>
        <dbReference type="ChEBI" id="CHEBI:176429"/>
        <dbReference type="ChEBI" id="CHEBI:176430"/>
        <dbReference type="EC" id="2.3.1.241"/>
    </reaction>
</comment>
<evidence type="ECO:0000256" key="5">
    <source>
        <dbReference type="ARBA" id="ARBA00022985"/>
    </source>
</evidence>
<evidence type="ECO:0000313" key="11">
    <source>
        <dbReference type="EMBL" id="AEP30675.1"/>
    </source>
</evidence>
<dbReference type="Pfam" id="PF03279">
    <property type="entry name" value="Lip_A_acyltrans"/>
    <property type="match status" value="1"/>
</dbReference>
<comment type="similarity">
    <text evidence="9">Belongs to the LpxL/LpxM/LpxP family.</text>
</comment>
<comment type="pathway">
    <text evidence="9">Glycolipid biosynthesis; KDO(2)-lipid A biosynthesis; KDO(2)-lipid A from CMP-3-deoxy-D-manno-octulosonate and lipid IV(A): step 3/4.</text>
</comment>
<evidence type="ECO:0000256" key="10">
    <source>
        <dbReference type="SAM" id="MobiDB-lite"/>
    </source>
</evidence>
<dbReference type="CDD" id="cd07984">
    <property type="entry name" value="LPLAT_LABLAT-like"/>
    <property type="match status" value="1"/>
</dbReference>
<keyword evidence="5 9" id="KW-0448">Lipopolysaccharide biosynthesis</keyword>
<comment type="pathway">
    <text evidence="9">Bacterial outer membrane biogenesis; lipopolysaccharide biosynthesis.</text>
</comment>
<reference evidence="11 12" key="1">
    <citation type="journal article" date="2011" name="J. Bacteriol.">
        <title>Complete genome sequence of seawater bacterium Glaciecola nitratireducens FR1064T.</title>
        <authorList>
            <person name="Bian F."/>
            <person name="Qin Q.L."/>
            <person name="Xie B.B."/>
            <person name="Shu Y.L."/>
            <person name="Zhang X.Y."/>
            <person name="Yu Y."/>
            <person name="Chen B."/>
            <person name="Chen X.L."/>
            <person name="Zhou B.C."/>
            <person name="Zhang Y.Z."/>
        </authorList>
    </citation>
    <scope>NUCLEOTIDE SEQUENCE [LARGE SCALE GENOMIC DNA]</scope>
    <source>
        <strain evidence="12">JCM 12485 / KCTC 12276 / FR1064</strain>
    </source>
</reference>
<evidence type="ECO:0000313" key="12">
    <source>
        <dbReference type="Proteomes" id="UP000009282"/>
    </source>
</evidence>
<keyword evidence="12" id="KW-1185">Reference proteome</keyword>
<comment type="function">
    <text evidence="9">Catalyzes the transfer of an acyl chain from an acyl-[acyl-carrier-protein] (ACP) to a Kdo(2)-lipid IV(A) to form a Kdo(2)-(acyl)-lipid IV(A).</text>
</comment>
<evidence type="ECO:0000256" key="2">
    <source>
        <dbReference type="ARBA" id="ARBA00022519"/>
    </source>
</evidence>
<organism evidence="11 12">
    <name type="scientific">Glaciecola nitratireducens (strain JCM 12485 / KCTC 12276 / FR1064)</name>
    <dbReference type="NCBI Taxonomy" id="1085623"/>
    <lineage>
        <taxon>Bacteria</taxon>
        <taxon>Pseudomonadati</taxon>
        <taxon>Pseudomonadota</taxon>
        <taxon>Gammaproteobacteria</taxon>
        <taxon>Alteromonadales</taxon>
        <taxon>Alteromonadaceae</taxon>
        <taxon>Brumicola</taxon>
    </lineage>
</organism>
<evidence type="ECO:0000256" key="8">
    <source>
        <dbReference type="ARBA" id="ARBA00023315"/>
    </source>
</evidence>
<feature type="compositionally biased region" description="Low complexity" evidence="10">
    <location>
        <begin position="37"/>
        <end position="50"/>
    </location>
</feature>
<dbReference type="GO" id="GO:0036104">
    <property type="term" value="P:Kdo2-lipid A biosynthetic process"/>
    <property type="evidence" value="ECO:0007669"/>
    <property type="project" value="UniProtKB-UniRule"/>
</dbReference>
<dbReference type="GO" id="GO:0009103">
    <property type="term" value="P:lipopolysaccharide biosynthetic process"/>
    <property type="evidence" value="ECO:0007669"/>
    <property type="project" value="UniProtKB-UniRule"/>
</dbReference>
<dbReference type="PANTHER" id="PTHR30606:SF9">
    <property type="entry name" value="LIPID A BIOSYNTHESIS LAUROYLTRANSFERASE"/>
    <property type="match status" value="1"/>
</dbReference>
<evidence type="ECO:0000256" key="4">
    <source>
        <dbReference type="ARBA" id="ARBA00022692"/>
    </source>
</evidence>
<dbReference type="GO" id="GO:0005886">
    <property type="term" value="C:plasma membrane"/>
    <property type="evidence" value="ECO:0007669"/>
    <property type="project" value="UniProtKB-SubCell"/>
</dbReference>
<keyword evidence="6 9" id="KW-1133">Transmembrane helix</keyword>
<dbReference type="RefSeq" id="WP_014109548.1">
    <property type="nucleotide sequence ID" value="NC_016041.1"/>
</dbReference>
<dbReference type="InterPro" id="IPR004960">
    <property type="entry name" value="LipA_acyltrans"/>
</dbReference>
<keyword evidence="2 9" id="KW-0997">Cell inner membrane</keyword>
<dbReference type="EC" id="2.3.1.241" evidence="9"/>
<proteinExistence type="inferred from homology"/>
<keyword evidence="4 9" id="KW-0812">Transmembrane</keyword>
<evidence type="ECO:0000256" key="9">
    <source>
        <dbReference type="HAMAP-Rule" id="MF_01942"/>
    </source>
</evidence>
<dbReference type="GO" id="GO:0008913">
    <property type="term" value="F:Kdo2-lipid IVA acyltransferase activity"/>
    <property type="evidence" value="ECO:0007669"/>
    <property type="project" value="UniProtKB-EC"/>
</dbReference>
<keyword evidence="3 9" id="KW-0808">Transferase</keyword>
<dbReference type="Proteomes" id="UP000009282">
    <property type="component" value="Chromosome"/>
</dbReference>
<evidence type="ECO:0000256" key="6">
    <source>
        <dbReference type="ARBA" id="ARBA00022989"/>
    </source>
</evidence>
<name>G4QI61_GLANF</name>
<dbReference type="UniPathway" id="UPA00030"/>
<evidence type="ECO:0000256" key="7">
    <source>
        <dbReference type="ARBA" id="ARBA00023136"/>
    </source>
</evidence>
<dbReference type="EMBL" id="CP003060">
    <property type="protein sequence ID" value="AEP30675.1"/>
    <property type="molecule type" value="Genomic_DNA"/>
</dbReference>
<keyword evidence="8 9" id="KW-0012">Acyltransferase</keyword>
<accession>G4QI61</accession>
<comment type="subcellular location">
    <subcellularLocation>
        <location evidence="9">Cell inner membrane</location>
        <topology evidence="9">Single-pass membrane protein</topology>
    </subcellularLocation>
</comment>
<dbReference type="HAMAP" id="MF_01942">
    <property type="entry name" value="Lipid_A_LpxL_LpxP"/>
    <property type="match status" value="1"/>
</dbReference>
<evidence type="ECO:0000256" key="3">
    <source>
        <dbReference type="ARBA" id="ARBA00022679"/>
    </source>
</evidence>
<dbReference type="GO" id="GO:0009245">
    <property type="term" value="P:lipid A biosynthetic process"/>
    <property type="evidence" value="ECO:0007669"/>
    <property type="project" value="InterPro"/>
</dbReference>